<reference evidence="1" key="1">
    <citation type="submission" date="2014-09" db="EMBL/GenBank/DDBJ databases">
        <authorList>
            <person name="Magalhaes I.L.F."/>
            <person name="Oliveira U."/>
            <person name="Santos F.R."/>
            <person name="Vidigal T.H.D.A."/>
            <person name="Brescovit A.D."/>
            <person name="Santos A.J."/>
        </authorList>
    </citation>
    <scope>NUCLEOTIDE SEQUENCE</scope>
    <source>
        <tissue evidence="1">Shoot tissue taken approximately 20 cm above the soil surface</tissue>
    </source>
</reference>
<sequence>MDSKYIFWSKVWYCLNFLNLTLVKYNQWLKWDTVETWCVGKRPPLARGQEFETHAGPIFFCKFLRLTDGSHMEKKVKI</sequence>
<reference evidence="1" key="2">
    <citation type="journal article" date="2015" name="Data Brief">
        <title>Shoot transcriptome of the giant reed, Arundo donax.</title>
        <authorList>
            <person name="Barrero R.A."/>
            <person name="Guerrero F.D."/>
            <person name="Moolhuijzen P."/>
            <person name="Goolsby J.A."/>
            <person name="Tidwell J."/>
            <person name="Bellgard S.E."/>
            <person name="Bellgard M.I."/>
        </authorList>
    </citation>
    <scope>NUCLEOTIDE SEQUENCE</scope>
    <source>
        <tissue evidence="1">Shoot tissue taken approximately 20 cm above the soil surface</tissue>
    </source>
</reference>
<accession>A0A0A9BB96</accession>
<protein>
    <submittedName>
        <fullName evidence="1">Uncharacterized protein</fullName>
    </submittedName>
</protein>
<dbReference type="EMBL" id="GBRH01239400">
    <property type="protein sequence ID" value="JAD58495.1"/>
    <property type="molecule type" value="Transcribed_RNA"/>
</dbReference>
<evidence type="ECO:0000313" key="1">
    <source>
        <dbReference type="EMBL" id="JAD58495.1"/>
    </source>
</evidence>
<dbReference type="AlphaFoldDB" id="A0A0A9BB96"/>
<name>A0A0A9BB96_ARUDO</name>
<proteinExistence type="predicted"/>
<organism evidence="1">
    <name type="scientific">Arundo donax</name>
    <name type="common">Giant reed</name>
    <name type="synonym">Donax arundinaceus</name>
    <dbReference type="NCBI Taxonomy" id="35708"/>
    <lineage>
        <taxon>Eukaryota</taxon>
        <taxon>Viridiplantae</taxon>
        <taxon>Streptophyta</taxon>
        <taxon>Embryophyta</taxon>
        <taxon>Tracheophyta</taxon>
        <taxon>Spermatophyta</taxon>
        <taxon>Magnoliopsida</taxon>
        <taxon>Liliopsida</taxon>
        <taxon>Poales</taxon>
        <taxon>Poaceae</taxon>
        <taxon>PACMAD clade</taxon>
        <taxon>Arundinoideae</taxon>
        <taxon>Arundineae</taxon>
        <taxon>Arundo</taxon>
    </lineage>
</organism>